<dbReference type="AlphaFoldDB" id="A0A1X6Z2A8"/>
<gene>
    <name evidence="2" type="ORF">PSM7751_01685</name>
</gene>
<protein>
    <submittedName>
        <fullName evidence="2">Glycosyltransferase family 25 (LPS biosynthesis protein)</fullName>
    </submittedName>
</protein>
<evidence type="ECO:0000313" key="3">
    <source>
        <dbReference type="Proteomes" id="UP000193963"/>
    </source>
</evidence>
<proteinExistence type="predicted"/>
<dbReference type="GO" id="GO:0016740">
    <property type="term" value="F:transferase activity"/>
    <property type="evidence" value="ECO:0007669"/>
    <property type="project" value="UniProtKB-KW"/>
</dbReference>
<dbReference type="EMBL" id="FWFN01000003">
    <property type="protein sequence ID" value="SLN37874.1"/>
    <property type="molecule type" value="Genomic_DNA"/>
</dbReference>
<dbReference type="Proteomes" id="UP000193963">
    <property type="component" value="Unassembled WGS sequence"/>
</dbReference>
<sequence length="280" mass="30734">MAQFAQLSDLSVQVINLDKAERRLKHMQAELSALGLCMDRCAAITPAELKSAARDFDIDLKSCQLSEAEQACFLSHVRAWQSAASAEGWTLILEDDVFFSADTQCALEFACQTSRADIVRLETYGRGRVILSTAIVASEGHFELRQLHGRALGAAAYLIRPDAAQRLLDQVKTFDTSVDGLLFGGGSSTGLRLQQLMPAVAVQGDQIDLLLPTPDATWLKLDKELFTSQIGSPNRTYIPQGNTLTKLLKSLNRRLLRRPRVRIPLSPAGPLAALERETNT</sequence>
<dbReference type="InterPro" id="IPR002654">
    <property type="entry name" value="Glyco_trans_25"/>
</dbReference>
<keyword evidence="2" id="KW-0808">Transferase</keyword>
<evidence type="ECO:0000313" key="2">
    <source>
        <dbReference type="EMBL" id="SLN37874.1"/>
    </source>
</evidence>
<keyword evidence="3" id="KW-1185">Reference proteome</keyword>
<evidence type="ECO:0000259" key="1">
    <source>
        <dbReference type="Pfam" id="PF01755"/>
    </source>
</evidence>
<name>A0A1X6Z2A8_9RHOB</name>
<accession>A0A1X6Z2A8</accession>
<organism evidence="2 3">
    <name type="scientific">Pseudooceanicola marinus</name>
    <dbReference type="NCBI Taxonomy" id="396013"/>
    <lineage>
        <taxon>Bacteria</taxon>
        <taxon>Pseudomonadati</taxon>
        <taxon>Pseudomonadota</taxon>
        <taxon>Alphaproteobacteria</taxon>
        <taxon>Rhodobacterales</taxon>
        <taxon>Paracoccaceae</taxon>
        <taxon>Pseudooceanicola</taxon>
    </lineage>
</organism>
<dbReference type="CDD" id="cd06532">
    <property type="entry name" value="Glyco_transf_25"/>
    <property type="match status" value="1"/>
</dbReference>
<dbReference type="Pfam" id="PF01755">
    <property type="entry name" value="Glyco_transf_25"/>
    <property type="match status" value="1"/>
</dbReference>
<dbReference type="RefSeq" id="WP_085887561.1">
    <property type="nucleotide sequence ID" value="NZ_FWFN01000003.1"/>
</dbReference>
<feature type="domain" description="Glycosyl transferase family 25" evidence="1">
    <location>
        <begin position="14"/>
        <end position="181"/>
    </location>
</feature>
<dbReference type="OrthoDB" id="259382at2"/>
<reference evidence="2 3" key="1">
    <citation type="submission" date="2017-03" db="EMBL/GenBank/DDBJ databases">
        <authorList>
            <person name="Afonso C.L."/>
            <person name="Miller P.J."/>
            <person name="Scott M.A."/>
            <person name="Spackman E."/>
            <person name="Goraichik I."/>
            <person name="Dimitrov K.M."/>
            <person name="Suarez D.L."/>
            <person name="Swayne D.E."/>
        </authorList>
    </citation>
    <scope>NUCLEOTIDE SEQUENCE [LARGE SCALE GENOMIC DNA]</scope>
    <source>
        <strain evidence="2 3">CECT 7751</strain>
    </source>
</reference>